<dbReference type="PANTHER" id="PTHR13390">
    <property type="entry name" value="LIPASE"/>
    <property type="match status" value="1"/>
</dbReference>
<gene>
    <name evidence="9" type="ORF">MENT_LOCUS41896</name>
</gene>
<evidence type="ECO:0000313" key="10">
    <source>
        <dbReference type="Proteomes" id="UP000580250"/>
    </source>
</evidence>
<comment type="catalytic activity">
    <reaction evidence="8">
        <text>a cholesterol ester + H2O = cholesterol + a fatty acid + H(+)</text>
        <dbReference type="Rhea" id="RHEA:36403"/>
        <dbReference type="ChEBI" id="CHEBI:15377"/>
        <dbReference type="ChEBI" id="CHEBI:15378"/>
        <dbReference type="ChEBI" id="CHEBI:16113"/>
        <dbReference type="ChEBI" id="CHEBI:17002"/>
        <dbReference type="ChEBI" id="CHEBI:28868"/>
        <dbReference type="EC" id="3.1.1.13"/>
    </reaction>
    <physiologicalReaction direction="left-to-right" evidence="8">
        <dbReference type="Rhea" id="RHEA:36404"/>
    </physiologicalReaction>
</comment>
<evidence type="ECO:0000256" key="4">
    <source>
        <dbReference type="ARBA" id="ARBA00022677"/>
    </source>
</evidence>
<evidence type="ECO:0000256" key="1">
    <source>
        <dbReference type="ARBA" id="ARBA00004502"/>
    </source>
</evidence>
<dbReference type="Gene3D" id="3.40.50.1820">
    <property type="entry name" value="alpha/beta hydrolase"/>
    <property type="match status" value="1"/>
</dbReference>
<dbReference type="GO" id="GO:0019915">
    <property type="term" value="P:lipid storage"/>
    <property type="evidence" value="ECO:0007669"/>
    <property type="project" value="InterPro"/>
</dbReference>
<accession>A0A6V7WQA0</accession>
<dbReference type="GO" id="GO:0005811">
    <property type="term" value="C:lipid droplet"/>
    <property type="evidence" value="ECO:0007669"/>
    <property type="project" value="UniProtKB-SubCell"/>
</dbReference>
<dbReference type="OrthoDB" id="448051at2759"/>
<evidence type="ECO:0000256" key="8">
    <source>
        <dbReference type="ARBA" id="ARBA00049527"/>
    </source>
</evidence>
<evidence type="ECO:0000313" key="9">
    <source>
        <dbReference type="EMBL" id="CAD2189188.1"/>
    </source>
</evidence>
<evidence type="ECO:0000256" key="2">
    <source>
        <dbReference type="ARBA" id="ARBA00008300"/>
    </source>
</evidence>
<comment type="caution">
    <text evidence="9">The sequence shown here is derived from an EMBL/GenBank/DDBJ whole genome shotgun (WGS) entry which is preliminary data.</text>
</comment>
<dbReference type="InterPro" id="IPR029058">
    <property type="entry name" value="AB_hydrolase_fold"/>
</dbReference>
<comment type="similarity">
    <text evidence="2">Belongs to the AB hydrolase superfamily. LDAH family.</text>
</comment>
<comment type="subcellular location">
    <subcellularLocation>
        <location evidence="1">Lipid droplet</location>
    </subcellularLocation>
</comment>
<protein>
    <recommendedName>
        <fullName evidence="3">Lipid droplet-associated hydrolase</fullName>
        <ecNumber evidence="7">3.1.1.13</ecNumber>
    </recommendedName>
    <alternativeName>
        <fullName evidence="6">Lipid droplet-associated serine hydrolase</fullName>
    </alternativeName>
</protein>
<sequence>MPSLPHIETFTQWVTLACGVKIRFTRMEFNWDDFDDEGSFDANQDQTIFLCIPGNPGNDQFYQVFGGFLLQAFALGSAYKHIKFFSIAHANHVPLPPGISENDPQCNKRFNLDEQIHIKMRFIDEYLHTIIGPKKARIFLIGHSIGAYIALKLLPKLLNDGWDCVVCYCLFPTVEDMDLTPNGIRMGPIVKFVNRLDSIFKWIFSLINWFIPQSFKRWIVRKNFGELMASSNVEAGVELINPLVFRNIVHMTFHELEQVRNFDDSLLAEPQKHYVMFFYGQEDGWVPVEFAARMKMRAPRGTLQVLIDQRSEIDHAFVLKNSRQMAERLNRLIMAKLGIFHF</sequence>
<dbReference type="GO" id="GO:0004771">
    <property type="term" value="F:sterol ester esterase activity"/>
    <property type="evidence" value="ECO:0007669"/>
    <property type="project" value="UniProtKB-EC"/>
</dbReference>
<dbReference type="PANTHER" id="PTHR13390:SF0">
    <property type="entry name" value="LIPID DROPLET-ASSOCIATED HYDROLASE"/>
    <property type="match status" value="1"/>
</dbReference>
<dbReference type="AlphaFoldDB" id="A0A6V7WQA0"/>
<evidence type="ECO:0000256" key="7">
    <source>
        <dbReference type="ARBA" id="ARBA00039150"/>
    </source>
</evidence>
<proteinExistence type="inferred from homology"/>
<dbReference type="EMBL" id="CAJEWN010000737">
    <property type="protein sequence ID" value="CAD2189188.1"/>
    <property type="molecule type" value="Genomic_DNA"/>
</dbReference>
<evidence type="ECO:0000256" key="6">
    <source>
        <dbReference type="ARBA" id="ARBA00031924"/>
    </source>
</evidence>
<keyword evidence="4" id="KW-0551">Lipid droplet</keyword>
<name>A0A6V7WQA0_MELEN</name>
<keyword evidence="5" id="KW-0378">Hydrolase</keyword>
<evidence type="ECO:0000256" key="5">
    <source>
        <dbReference type="ARBA" id="ARBA00022801"/>
    </source>
</evidence>
<dbReference type="Pfam" id="PF10230">
    <property type="entry name" value="LIDHydrolase"/>
    <property type="match status" value="1"/>
</dbReference>
<organism evidence="9 10">
    <name type="scientific">Meloidogyne enterolobii</name>
    <name type="common">Root-knot nematode worm</name>
    <name type="synonym">Meloidogyne mayaguensis</name>
    <dbReference type="NCBI Taxonomy" id="390850"/>
    <lineage>
        <taxon>Eukaryota</taxon>
        <taxon>Metazoa</taxon>
        <taxon>Ecdysozoa</taxon>
        <taxon>Nematoda</taxon>
        <taxon>Chromadorea</taxon>
        <taxon>Rhabditida</taxon>
        <taxon>Tylenchina</taxon>
        <taxon>Tylenchomorpha</taxon>
        <taxon>Tylenchoidea</taxon>
        <taxon>Meloidogynidae</taxon>
        <taxon>Meloidogyninae</taxon>
        <taxon>Meloidogyne</taxon>
    </lineage>
</organism>
<reference evidence="9 10" key="1">
    <citation type="submission" date="2020-08" db="EMBL/GenBank/DDBJ databases">
        <authorList>
            <person name="Koutsovoulos G."/>
            <person name="Danchin GJ E."/>
        </authorList>
    </citation>
    <scope>NUCLEOTIDE SEQUENCE [LARGE SCALE GENOMIC DNA]</scope>
</reference>
<dbReference type="SUPFAM" id="SSF53474">
    <property type="entry name" value="alpha/beta-Hydrolases"/>
    <property type="match status" value="1"/>
</dbReference>
<dbReference type="InterPro" id="IPR019363">
    <property type="entry name" value="LDAH"/>
</dbReference>
<dbReference type="EC" id="3.1.1.13" evidence="7"/>
<evidence type="ECO:0000256" key="3">
    <source>
        <dbReference type="ARBA" id="ARBA00019242"/>
    </source>
</evidence>
<dbReference type="Proteomes" id="UP000580250">
    <property type="component" value="Unassembled WGS sequence"/>
</dbReference>